<accession>A0ABT9V9R0</accession>
<gene>
    <name evidence="1" type="ORF">J2S07_004024</name>
</gene>
<sequence>MLESFKSKNNVTRVQFASFLSRTIKLIERDHHVIHFEKTAKELGFNEISKVTTIENSNLHISYTHSKLHIYGRYDGDFLINEEVIIEGTNFFGHPHESRMHLNNQLMSHNEFNVIEKYIPGGHGSVHMSLFLMHSFTGEHFKRLDTGLEYVDRTSYKDDPSLSMYFQTKDTGIIEHTITGNVMTVQNGEVMRTRKTVPYRYYYDYQGVMVTDTVAKNYIGDNRYEVTIGGDVYFEGKRITDRRFYFLPITRPVPFPGYNDSFAGFAYTDDITLQQILAFHQTDGQISSIPKQFMYPNVLVIDGERNIYGTIDLRDATFGKFEEIRD</sequence>
<evidence type="ECO:0000313" key="1">
    <source>
        <dbReference type="EMBL" id="MDQ0157677.1"/>
    </source>
</evidence>
<dbReference type="Proteomes" id="UP001231362">
    <property type="component" value="Unassembled WGS sequence"/>
</dbReference>
<dbReference type="RefSeq" id="WP_307152128.1">
    <property type="nucleotide sequence ID" value="NZ_JAUSTU010000034.1"/>
</dbReference>
<dbReference type="EMBL" id="JAUSTU010000034">
    <property type="protein sequence ID" value="MDQ0157677.1"/>
    <property type="molecule type" value="Genomic_DNA"/>
</dbReference>
<keyword evidence="2" id="KW-1185">Reference proteome</keyword>
<reference evidence="1 2" key="1">
    <citation type="submission" date="2023-07" db="EMBL/GenBank/DDBJ databases">
        <title>Genomic Encyclopedia of Type Strains, Phase IV (KMG-IV): sequencing the most valuable type-strain genomes for metagenomic binning, comparative biology and taxonomic classification.</title>
        <authorList>
            <person name="Goeker M."/>
        </authorList>
    </citation>
    <scope>NUCLEOTIDE SEQUENCE [LARGE SCALE GENOMIC DNA]</scope>
    <source>
        <strain evidence="1 2">DSM 23948</strain>
    </source>
</reference>
<protein>
    <submittedName>
        <fullName evidence="1">Uncharacterized protein</fullName>
    </submittedName>
</protein>
<name>A0ABT9V9R0_9BACL</name>
<evidence type="ECO:0000313" key="2">
    <source>
        <dbReference type="Proteomes" id="UP001231362"/>
    </source>
</evidence>
<comment type="caution">
    <text evidence="1">The sequence shown here is derived from an EMBL/GenBank/DDBJ whole genome shotgun (WGS) entry which is preliminary data.</text>
</comment>
<organism evidence="1 2">
    <name type="scientific">Anoxybacillus andreesenii</name>
    <dbReference type="NCBI Taxonomy" id="1325932"/>
    <lineage>
        <taxon>Bacteria</taxon>
        <taxon>Bacillati</taxon>
        <taxon>Bacillota</taxon>
        <taxon>Bacilli</taxon>
        <taxon>Bacillales</taxon>
        <taxon>Anoxybacillaceae</taxon>
        <taxon>Anoxybacillus</taxon>
    </lineage>
</organism>
<proteinExistence type="predicted"/>